<dbReference type="OrthoDB" id="9802901at2"/>
<dbReference type="PANTHER" id="PTHR33877:SF2">
    <property type="entry name" value="OS07G0170200 PROTEIN"/>
    <property type="match status" value="1"/>
</dbReference>
<evidence type="ECO:0000313" key="3">
    <source>
        <dbReference type="Proteomes" id="UP000182584"/>
    </source>
</evidence>
<keyword evidence="2" id="KW-0255">Endonuclease</keyword>
<dbReference type="SMART" id="SM00507">
    <property type="entry name" value="HNHc"/>
    <property type="match status" value="1"/>
</dbReference>
<gene>
    <name evidence="2" type="ORF">SAMN04487884_11867</name>
</gene>
<dbReference type="RefSeq" id="WP_074757059.1">
    <property type="nucleotide sequence ID" value="NZ_FOGJ01000018.1"/>
</dbReference>
<dbReference type="Gene3D" id="1.10.30.50">
    <property type="match status" value="1"/>
</dbReference>
<dbReference type="GO" id="GO:0003676">
    <property type="term" value="F:nucleic acid binding"/>
    <property type="evidence" value="ECO:0007669"/>
    <property type="project" value="InterPro"/>
</dbReference>
<dbReference type="GO" id="GO:0004519">
    <property type="term" value="F:endonuclease activity"/>
    <property type="evidence" value="ECO:0007669"/>
    <property type="project" value="UniProtKB-KW"/>
</dbReference>
<proteinExistence type="predicted"/>
<evidence type="ECO:0000313" key="2">
    <source>
        <dbReference type="EMBL" id="SES08159.1"/>
    </source>
</evidence>
<dbReference type="EMBL" id="FOGJ01000018">
    <property type="protein sequence ID" value="SES08159.1"/>
    <property type="molecule type" value="Genomic_DNA"/>
</dbReference>
<organism evidence="2 3">
    <name type="scientific">Butyrivibrio fibrisolvens</name>
    <dbReference type="NCBI Taxonomy" id="831"/>
    <lineage>
        <taxon>Bacteria</taxon>
        <taxon>Bacillati</taxon>
        <taxon>Bacillota</taxon>
        <taxon>Clostridia</taxon>
        <taxon>Lachnospirales</taxon>
        <taxon>Lachnospiraceae</taxon>
        <taxon>Butyrivibrio</taxon>
    </lineage>
</organism>
<reference evidence="2 3" key="1">
    <citation type="submission" date="2016-10" db="EMBL/GenBank/DDBJ databases">
        <authorList>
            <person name="de Groot N.N."/>
        </authorList>
    </citation>
    <scope>NUCLEOTIDE SEQUENCE [LARGE SCALE GENOMIC DNA]</scope>
    <source>
        <strain evidence="2 3">AR40</strain>
    </source>
</reference>
<dbReference type="Pfam" id="PF01844">
    <property type="entry name" value="HNH"/>
    <property type="match status" value="1"/>
</dbReference>
<dbReference type="GO" id="GO:0008270">
    <property type="term" value="F:zinc ion binding"/>
    <property type="evidence" value="ECO:0007669"/>
    <property type="project" value="InterPro"/>
</dbReference>
<dbReference type="PANTHER" id="PTHR33877">
    <property type="entry name" value="SLL1193 PROTEIN"/>
    <property type="match status" value="1"/>
</dbReference>
<dbReference type="AlphaFoldDB" id="A0A1H9UFN2"/>
<dbReference type="CDD" id="cd00085">
    <property type="entry name" value="HNHc"/>
    <property type="match status" value="1"/>
</dbReference>
<keyword evidence="2" id="KW-0378">Hydrolase</keyword>
<name>A0A1H9UFN2_BUTFI</name>
<dbReference type="InterPro" id="IPR003615">
    <property type="entry name" value="HNH_nuc"/>
</dbReference>
<keyword evidence="2" id="KW-0540">Nuclease</keyword>
<sequence>MKGIKYKKSVLKKIILQKTDGVCACCGRKLSIQKVTIEHFVPKYRGGEDDIRNLLPLCKNCNKQKGSRVVSSNEYYTFLKEKYKEDACKYQEEWHDRNGN</sequence>
<accession>A0A1H9UFN2</accession>
<feature type="domain" description="HNH nuclease" evidence="1">
    <location>
        <begin position="10"/>
        <end position="63"/>
    </location>
</feature>
<protein>
    <submittedName>
        <fullName evidence="2">HNH endonuclease</fullName>
    </submittedName>
</protein>
<evidence type="ECO:0000259" key="1">
    <source>
        <dbReference type="SMART" id="SM00507"/>
    </source>
</evidence>
<dbReference type="InterPro" id="IPR052892">
    <property type="entry name" value="NA-targeting_endonuclease"/>
</dbReference>
<dbReference type="Proteomes" id="UP000182584">
    <property type="component" value="Unassembled WGS sequence"/>
</dbReference>
<dbReference type="InterPro" id="IPR002711">
    <property type="entry name" value="HNH"/>
</dbReference>